<evidence type="ECO:0000256" key="1">
    <source>
        <dbReference type="RuleBase" id="RU003936"/>
    </source>
</evidence>
<evidence type="ECO:0000313" key="2">
    <source>
        <dbReference type="EMBL" id="PPK82383.1"/>
    </source>
</evidence>
<keyword evidence="3" id="KW-1185">Reference proteome</keyword>
<dbReference type="GO" id="GO:0006808">
    <property type="term" value="P:regulation of nitrogen utilization"/>
    <property type="evidence" value="ECO:0007669"/>
    <property type="project" value="InterPro"/>
</dbReference>
<dbReference type="PANTHER" id="PTHR30115">
    <property type="entry name" value="NITROGEN REGULATORY PROTEIN P-II"/>
    <property type="match status" value="1"/>
</dbReference>
<dbReference type="PROSITE" id="PS51343">
    <property type="entry name" value="PII_GLNB_DOM"/>
    <property type="match status" value="1"/>
</dbReference>
<dbReference type="PRINTS" id="PR00340">
    <property type="entry name" value="PIIGLNB"/>
</dbReference>
<gene>
    <name evidence="2" type="ORF">BXY41_10271</name>
</gene>
<comment type="similarity">
    <text evidence="1">Belongs to the P(II) protein family.</text>
</comment>
<dbReference type="SMART" id="SM00938">
    <property type="entry name" value="P-II"/>
    <property type="match status" value="1"/>
</dbReference>
<protein>
    <submittedName>
        <fullName evidence="2">Nitrogen regulatory protein P-II family</fullName>
    </submittedName>
</protein>
<dbReference type="InterPro" id="IPR002187">
    <property type="entry name" value="N-reg_PII"/>
</dbReference>
<dbReference type="InterPro" id="IPR017918">
    <property type="entry name" value="N-reg_PII_CS"/>
</dbReference>
<dbReference type="SUPFAM" id="SSF54913">
    <property type="entry name" value="GlnB-like"/>
    <property type="match status" value="1"/>
</dbReference>
<dbReference type="OrthoDB" id="9802729at2"/>
<dbReference type="PANTHER" id="PTHR30115:SF11">
    <property type="entry name" value="NITROGEN REGULATORY PROTEIN P-II HOMOLOG"/>
    <property type="match status" value="1"/>
</dbReference>
<dbReference type="GO" id="GO:0030234">
    <property type="term" value="F:enzyme regulator activity"/>
    <property type="evidence" value="ECO:0007669"/>
    <property type="project" value="InterPro"/>
</dbReference>
<proteinExistence type="inferred from homology"/>
<dbReference type="RefSeq" id="WP_104434794.1">
    <property type="nucleotide sequence ID" value="NZ_PTJA01000002.1"/>
</dbReference>
<organism evidence="2 3">
    <name type="scientific">Lacrimispora xylanisolvens</name>
    <dbReference type="NCBI Taxonomy" id="384636"/>
    <lineage>
        <taxon>Bacteria</taxon>
        <taxon>Bacillati</taxon>
        <taxon>Bacillota</taxon>
        <taxon>Clostridia</taxon>
        <taxon>Lachnospirales</taxon>
        <taxon>Lachnospiraceae</taxon>
        <taxon>Lacrimispora</taxon>
    </lineage>
</organism>
<evidence type="ECO:0000313" key="3">
    <source>
        <dbReference type="Proteomes" id="UP000237749"/>
    </source>
</evidence>
<comment type="caution">
    <text evidence="2">The sequence shown here is derived from an EMBL/GenBank/DDBJ whole genome shotgun (WGS) entry which is preliminary data.</text>
</comment>
<dbReference type="AlphaFoldDB" id="A0A2S6HWU4"/>
<dbReference type="InterPro" id="IPR011322">
    <property type="entry name" value="N-reg_PII-like_a/b"/>
</dbReference>
<dbReference type="GO" id="GO:0005524">
    <property type="term" value="F:ATP binding"/>
    <property type="evidence" value="ECO:0007669"/>
    <property type="project" value="TreeGrafter"/>
</dbReference>
<sequence>MKEVMAFIRVNKINPTKKALAEGGFPAFTCRPVLGRGKKRIDPELLSLVLETGELPMSPKGEYLTESFRWIPKRLITLIVEDPQVKGVVDILIKTNQTGNPGDGKIFVLPIYEAYTVRSGESTIEAY</sequence>
<reference evidence="2 3" key="1">
    <citation type="submission" date="2018-02" db="EMBL/GenBank/DDBJ databases">
        <title>Genomic Encyclopedia of Archaeal and Bacterial Type Strains, Phase II (KMG-II): from individual species to whole genera.</title>
        <authorList>
            <person name="Goeker M."/>
        </authorList>
    </citation>
    <scope>NUCLEOTIDE SEQUENCE [LARGE SCALE GENOMIC DNA]</scope>
    <source>
        <strain evidence="2 3">DSM 3808</strain>
    </source>
</reference>
<name>A0A2S6HWU4_9FIRM</name>
<dbReference type="Pfam" id="PF00543">
    <property type="entry name" value="P-II"/>
    <property type="match status" value="1"/>
</dbReference>
<dbReference type="GO" id="GO:0005829">
    <property type="term" value="C:cytosol"/>
    <property type="evidence" value="ECO:0007669"/>
    <property type="project" value="TreeGrafter"/>
</dbReference>
<dbReference type="Gene3D" id="3.30.70.120">
    <property type="match status" value="1"/>
</dbReference>
<dbReference type="InterPro" id="IPR015867">
    <property type="entry name" value="N-reg_PII/ATP_PRibTrfase_C"/>
</dbReference>
<dbReference type="Proteomes" id="UP000237749">
    <property type="component" value="Unassembled WGS sequence"/>
</dbReference>
<dbReference type="EMBL" id="PTJA01000002">
    <property type="protein sequence ID" value="PPK82383.1"/>
    <property type="molecule type" value="Genomic_DNA"/>
</dbReference>
<dbReference type="PROSITE" id="PS00638">
    <property type="entry name" value="PII_GLNB_CTER"/>
    <property type="match status" value="1"/>
</dbReference>
<accession>A0A2S6HWU4</accession>